<feature type="domain" description="TAFII28-like protein" evidence="7">
    <location>
        <begin position="204"/>
        <end position="289"/>
    </location>
</feature>
<feature type="compositionally biased region" description="Polar residues" evidence="6">
    <location>
        <begin position="160"/>
        <end position="176"/>
    </location>
</feature>
<dbReference type="Gene3D" id="1.10.20.10">
    <property type="entry name" value="Histone, subunit A"/>
    <property type="match status" value="1"/>
</dbReference>
<keyword evidence="5" id="KW-0539">Nucleus</keyword>
<feature type="compositionally biased region" description="Basic and acidic residues" evidence="6">
    <location>
        <begin position="13"/>
        <end position="31"/>
    </location>
</feature>
<dbReference type="FunFam" id="1.10.20.10:FF:000025">
    <property type="entry name" value="Transcription initiation factor TFIID subunit 11"/>
    <property type="match status" value="1"/>
</dbReference>
<dbReference type="Proteomes" id="UP001549921">
    <property type="component" value="Unassembled WGS sequence"/>
</dbReference>
<dbReference type="SUPFAM" id="SSF47113">
    <property type="entry name" value="Histone-fold"/>
    <property type="match status" value="1"/>
</dbReference>
<evidence type="ECO:0000313" key="9">
    <source>
        <dbReference type="Proteomes" id="UP001549921"/>
    </source>
</evidence>
<proteinExistence type="inferred from homology"/>
<evidence type="ECO:0000256" key="2">
    <source>
        <dbReference type="ARBA" id="ARBA00009788"/>
    </source>
</evidence>
<keyword evidence="3" id="KW-0805">Transcription regulation</keyword>
<dbReference type="PANTHER" id="PTHR13218">
    <property type="entry name" value="TRANSCRIPTION INITIATION FACTOR TFIID SUBUNIT 11-RELATED"/>
    <property type="match status" value="1"/>
</dbReference>
<dbReference type="InterPro" id="IPR045127">
    <property type="entry name" value="TAF11-like"/>
</dbReference>
<protein>
    <recommendedName>
        <fullName evidence="7">TAFII28-like protein domain-containing protein</fullName>
    </recommendedName>
</protein>
<dbReference type="InterPro" id="IPR006809">
    <property type="entry name" value="TAFII28_dom"/>
</dbReference>
<comment type="caution">
    <text evidence="8">The sequence shown here is derived from an EMBL/GenBank/DDBJ whole genome shotgun (WGS) entry which is preliminary data.</text>
</comment>
<dbReference type="GO" id="GO:0005634">
    <property type="term" value="C:nucleus"/>
    <property type="evidence" value="ECO:0007669"/>
    <property type="project" value="UniProtKB-SubCell"/>
</dbReference>
<dbReference type="InterPro" id="IPR009072">
    <property type="entry name" value="Histone-fold"/>
</dbReference>
<feature type="region of interest" description="Disordered" evidence="6">
    <location>
        <begin position="148"/>
        <end position="198"/>
    </location>
</feature>
<accession>A0ABD0SPN7</accession>
<keyword evidence="4" id="KW-0804">Transcription</keyword>
<evidence type="ECO:0000313" key="8">
    <source>
        <dbReference type="EMBL" id="KAL0821812.1"/>
    </source>
</evidence>
<sequence length="308" mass="35151">MAENPSSDGITSEAERLREEELARELEHSDSNEEDSQEISLEAEEKLLKDEPEYTTLMNYGESVQTSNIESEVIETYSDSSQNVETVHRADELGNVYTDNSDTYISSQADPMTDQYDSYINDYSFDHTMSMVDGQPQADITQYTSDSIEDNKDKGVSEMNDFQQNDSSNNYESQTAEELLMSEREREKKSKKELEEEEREKMQVLVSNFTEEQLDRYEMYRRAAFPKAAVKRLMQTITGGSVGQNVVIAMSGIAKVFVGEVVEEALEVLEKSGEAGPLQPKHLREALRRLRMRGAIPTRKAHRSMFRL</sequence>
<evidence type="ECO:0000256" key="1">
    <source>
        <dbReference type="ARBA" id="ARBA00004123"/>
    </source>
</evidence>
<evidence type="ECO:0000256" key="3">
    <source>
        <dbReference type="ARBA" id="ARBA00023015"/>
    </source>
</evidence>
<dbReference type="EMBL" id="JBEDNZ010000017">
    <property type="protein sequence ID" value="KAL0821812.1"/>
    <property type="molecule type" value="Genomic_DNA"/>
</dbReference>
<evidence type="ECO:0000256" key="6">
    <source>
        <dbReference type="SAM" id="MobiDB-lite"/>
    </source>
</evidence>
<feature type="region of interest" description="Disordered" evidence="6">
    <location>
        <begin position="1"/>
        <end position="39"/>
    </location>
</feature>
<evidence type="ECO:0000259" key="7">
    <source>
        <dbReference type="Pfam" id="PF04719"/>
    </source>
</evidence>
<gene>
    <name evidence="8" type="ORF">ABMA28_005222</name>
</gene>
<organism evidence="8 9">
    <name type="scientific">Loxostege sticticalis</name>
    <name type="common">Beet webworm moth</name>
    <dbReference type="NCBI Taxonomy" id="481309"/>
    <lineage>
        <taxon>Eukaryota</taxon>
        <taxon>Metazoa</taxon>
        <taxon>Ecdysozoa</taxon>
        <taxon>Arthropoda</taxon>
        <taxon>Hexapoda</taxon>
        <taxon>Insecta</taxon>
        <taxon>Pterygota</taxon>
        <taxon>Neoptera</taxon>
        <taxon>Endopterygota</taxon>
        <taxon>Lepidoptera</taxon>
        <taxon>Glossata</taxon>
        <taxon>Ditrysia</taxon>
        <taxon>Pyraloidea</taxon>
        <taxon>Crambidae</taxon>
        <taxon>Pyraustinae</taxon>
        <taxon>Loxostege</taxon>
    </lineage>
</organism>
<feature type="compositionally biased region" description="Basic and acidic residues" evidence="6">
    <location>
        <begin position="181"/>
        <end position="198"/>
    </location>
</feature>
<feature type="compositionally biased region" description="Polar residues" evidence="6">
    <location>
        <begin position="1"/>
        <end position="10"/>
    </location>
</feature>
<reference evidence="8 9" key="1">
    <citation type="submission" date="2024-06" db="EMBL/GenBank/DDBJ databases">
        <title>A chromosome-level genome assembly of beet webworm, Loxostege sticticalis.</title>
        <authorList>
            <person name="Zhang Y."/>
        </authorList>
    </citation>
    <scope>NUCLEOTIDE SEQUENCE [LARGE SCALE GENOMIC DNA]</scope>
    <source>
        <strain evidence="8">AQ028</strain>
        <tissue evidence="8">Male pupae</tissue>
    </source>
</reference>
<dbReference type="Pfam" id="PF04719">
    <property type="entry name" value="TAFII28"/>
    <property type="match status" value="1"/>
</dbReference>
<evidence type="ECO:0000256" key="5">
    <source>
        <dbReference type="ARBA" id="ARBA00023242"/>
    </source>
</evidence>
<dbReference type="PANTHER" id="PTHR13218:SF8">
    <property type="entry name" value="TRANSCRIPTION INITIATION FACTOR TFIID SUBUNIT 11"/>
    <property type="match status" value="1"/>
</dbReference>
<comment type="subcellular location">
    <subcellularLocation>
        <location evidence="1">Nucleus</location>
    </subcellularLocation>
</comment>
<dbReference type="CDD" id="cd08048">
    <property type="entry name" value="HFD_TAF11"/>
    <property type="match status" value="1"/>
</dbReference>
<dbReference type="AlphaFoldDB" id="A0ABD0SPN7"/>
<comment type="similarity">
    <text evidence="2">Belongs to the TAF11 family.</text>
</comment>
<name>A0ABD0SPN7_LOXSC</name>
<evidence type="ECO:0000256" key="4">
    <source>
        <dbReference type="ARBA" id="ARBA00023163"/>
    </source>
</evidence>